<evidence type="ECO:0000256" key="5">
    <source>
        <dbReference type="ARBA" id="ARBA00023136"/>
    </source>
</evidence>
<evidence type="ECO:0000256" key="2">
    <source>
        <dbReference type="ARBA" id="ARBA00022475"/>
    </source>
</evidence>
<dbReference type="Proteomes" id="UP000076021">
    <property type="component" value="Chromosome"/>
</dbReference>
<evidence type="ECO:0000256" key="6">
    <source>
        <dbReference type="SAM" id="Phobius"/>
    </source>
</evidence>
<feature type="transmembrane region" description="Helical" evidence="6">
    <location>
        <begin position="12"/>
        <end position="36"/>
    </location>
</feature>
<dbReference type="KEGG" id="rst:ATY39_14855"/>
<comment type="subcellular location">
    <subcellularLocation>
        <location evidence="1">Cell membrane</location>
        <topology evidence="1">Multi-pass membrane protein</topology>
    </subcellularLocation>
</comment>
<dbReference type="AlphaFoldDB" id="A0A143HGJ0"/>
<gene>
    <name evidence="8" type="ORF">ATY39_14855</name>
</gene>
<dbReference type="Pfam" id="PF13396">
    <property type="entry name" value="PLDc_N"/>
    <property type="match status" value="1"/>
</dbReference>
<evidence type="ECO:0000256" key="3">
    <source>
        <dbReference type="ARBA" id="ARBA00022692"/>
    </source>
</evidence>
<organism evidence="8 9">
    <name type="scientific">Rummeliibacillus stabekisii</name>
    <dbReference type="NCBI Taxonomy" id="241244"/>
    <lineage>
        <taxon>Bacteria</taxon>
        <taxon>Bacillati</taxon>
        <taxon>Bacillota</taxon>
        <taxon>Bacilli</taxon>
        <taxon>Bacillales</taxon>
        <taxon>Caryophanaceae</taxon>
        <taxon>Rummeliibacillus</taxon>
    </lineage>
</organism>
<evidence type="ECO:0000313" key="8">
    <source>
        <dbReference type="EMBL" id="AMX00580.1"/>
    </source>
</evidence>
<keyword evidence="3 6" id="KW-0812">Transmembrane</keyword>
<keyword evidence="5 6" id="KW-0472">Membrane</keyword>
<evidence type="ECO:0000256" key="1">
    <source>
        <dbReference type="ARBA" id="ARBA00004651"/>
    </source>
</evidence>
<sequence>MPNLKSRGEFIVIDINWALVAPLLVIQFILFIVALIDLIRIHATNGPKWVWAIVIIFLNTIGPICYFIFGRKTS</sequence>
<keyword evidence="9" id="KW-1185">Reference proteome</keyword>
<proteinExistence type="predicted"/>
<evidence type="ECO:0000313" key="9">
    <source>
        <dbReference type="Proteomes" id="UP000076021"/>
    </source>
</evidence>
<dbReference type="EMBL" id="CP014806">
    <property type="protein sequence ID" value="AMX00580.1"/>
    <property type="molecule type" value="Genomic_DNA"/>
</dbReference>
<keyword evidence="4 6" id="KW-1133">Transmembrane helix</keyword>
<dbReference type="STRING" id="241244.ATY39_14855"/>
<evidence type="ECO:0000256" key="4">
    <source>
        <dbReference type="ARBA" id="ARBA00022989"/>
    </source>
</evidence>
<evidence type="ECO:0000259" key="7">
    <source>
        <dbReference type="Pfam" id="PF13396"/>
    </source>
</evidence>
<name>A0A143HGJ0_9BACL</name>
<protein>
    <submittedName>
        <fullName evidence="8">Transcriptional regulator</fullName>
    </submittedName>
</protein>
<keyword evidence="2" id="KW-1003">Cell membrane</keyword>
<dbReference type="InterPro" id="IPR027379">
    <property type="entry name" value="CLS_N"/>
</dbReference>
<feature type="domain" description="Cardiolipin synthase N-terminal" evidence="7">
    <location>
        <begin position="29"/>
        <end position="71"/>
    </location>
</feature>
<accession>A0A143HGJ0</accession>
<feature type="transmembrane region" description="Helical" evidence="6">
    <location>
        <begin position="48"/>
        <end position="69"/>
    </location>
</feature>
<reference evidence="9" key="2">
    <citation type="submission" date="2016-03" db="EMBL/GenBank/DDBJ databases">
        <authorList>
            <person name="Ploux O."/>
        </authorList>
    </citation>
    <scope>NUCLEOTIDE SEQUENCE [LARGE SCALE GENOMIC DNA]</scope>
    <source>
        <strain evidence="9">PP9</strain>
    </source>
</reference>
<dbReference type="GO" id="GO:0005886">
    <property type="term" value="C:plasma membrane"/>
    <property type="evidence" value="ECO:0007669"/>
    <property type="project" value="UniProtKB-SubCell"/>
</dbReference>
<reference evidence="8 9" key="1">
    <citation type="journal article" date="2016" name="Genome Announc.">
        <title>Whole-Genome Sequence of Rummeliibacillus stabekisii Strain PP9 Isolated from Antarctic Soil.</title>
        <authorList>
            <person name="da Mota F.F."/>
            <person name="Vollu R.E."/>
            <person name="Jurelevicius D."/>
            <person name="Seldin L."/>
        </authorList>
    </citation>
    <scope>NUCLEOTIDE SEQUENCE [LARGE SCALE GENOMIC DNA]</scope>
    <source>
        <strain evidence="8 9">PP9</strain>
    </source>
</reference>